<feature type="domain" description="Sorting nexin C-terminal" evidence="4">
    <location>
        <begin position="92"/>
        <end position="141"/>
    </location>
</feature>
<organism evidence="5 6">
    <name type="scientific">Rhododendron williamsianum</name>
    <dbReference type="NCBI Taxonomy" id="262921"/>
    <lineage>
        <taxon>Eukaryota</taxon>
        <taxon>Viridiplantae</taxon>
        <taxon>Streptophyta</taxon>
        <taxon>Embryophyta</taxon>
        <taxon>Tracheophyta</taxon>
        <taxon>Spermatophyta</taxon>
        <taxon>Magnoliopsida</taxon>
        <taxon>eudicotyledons</taxon>
        <taxon>Gunneridae</taxon>
        <taxon>Pentapetalae</taxon>
        <taxon>asterids</taxon>
        <taxon>Ericales</taxon>
        <taxon>Ericaceae</taxon>
        <taxon>Ericoideae</taxon>
        <taxon>Rhodoreae</taxon>
        <taxon>Rhododendron</taxon>
    </lineage>
</organism>
<dbReference type="AlphaFoldDB" id="A0A6A4LEP8"/>
<keyword evidence="2" id="KW-0963">Cytoplasm</keyword>
<feature type="compositionally biased region" description="Basic and acidic residues" evidence="3">
    <location>
        <begin position="54"/>
        <end position="64"/>
    </location>
</feature>
<feature type="region of interest" description="Disordered" evidence="3">
    <location>
        <begin position="40"/>
        <end position="87"/>
    </location>
</feature>
<evidence type="ECO:0000313" key="5">
    <source>
        <dbReference type="EMBL" id="KAE9457743.1"/>
    </source>
</evidence>
<evidence type="ECO:0000256" key="1">
    <source>
        <dbReference type="ARBA" id="ARBA00004496"/>
    </source>
</evidence>
<gene>
    <name evidence="5" type="ORF">C3L33_10354</name>
</gene>
<evidence type="ECO:0000259" key="4">
    <source>
        <dbReference type="Pfam" id="PF08628"/>
    </source>
</evidence>
<dbReference type="InterPro" id="IPR013937">
    <property type="entry name" value="Sorting_nexin_C"/>
</dbReference>
<comment type="subcellular location">
    <subcellularLocation>
        <location evidence="1">Cytoplasm</location>
    </subcellularLocation>
</comment>
<evidence type="ECO:0000256" key="3">
    <source>
        <dbReference type="SAM" id="MobiDB-lite"/>
    </source>
</evidence>
<dbReference type="Pfam" id="PF08628">
    <property type="entry name" value="Nexin_C"/>
    <property type="match status" value="1"/>
</dbReference>
<evidence type="ECO:0000313" key="6">
    <source>
        <dbReference type="Proteomes" id="UP000428333"/>
    </source>
</evidence>
<reference evidence="5 6" key="1">
    <citation type="journal article" date="2019" name="Genome Biol. Evol.">
        <title>The Rhododendron genome and chromosomal organization provide insight into shared whole-genome duplications across the heath family (Ericaceae).</title>
        <authorList>
            <person name="Soza V.L."/>
            <person name="Lindsley D."/>
            <person name="Waalkes A."/>
            <person name="Ramage E."/>
            <person name="Patwardhan R.P."/>
            <person name="Burton J.N."/>
            <person name="Adey A."/>
            <person name="Kumar A."/>
            <person name="Qiu R."/>
            <person name="Shendure J."/>
            <person name="Hall B."/>
        </authorList>
    </citation>
    <scope>NUCLEOTIDE SEQUENCE [LARGE SCALE GENOMIC DNA]</scope>
    <source>
        <strain evidence="5">RSF 1966-606</strain>
    </source>
</reference>
<comment type="caution">
    <text evidence="5">The sequence shown here is derived from an EMBL/GenBank/DDBJ whole genome shotgun (WGS) entry which is preliminary data.</text>
</comment>
<dbReference type="OrthoDB" id="1729133at2759"/>
<dbReference type="PANTHER" id="PTHR22999">
    <property type="entry name" value="PX SERINE/THREONINE KINASE PXK"/>
    <property type="match status" value="1"/>
</dbReference>
<protein>
    <recommendedName>
        <fullName evidence="4">Sorting nexin C-terminal domain-containing protein</fullName>
    </recommendedName>
</protein>
<dbReference type="InterPro" id="IPR051837">
    <property type="entry name" value="SortingNexin/PXDomain-PKLike"/>
</dbReference>
<sequence length="211" mass="23233">MCSRSTALSRTSSPTSFLVPLMSKPLSVLSVQRSLELLLRRRSSSPSPPPSEATKAKPLWDHTTKFTSWPTSHTTKFTSGQPPTAKHEGFHQLDEQQQMEAEQRAKLVHELMIDNAPNAIVGLFGQKEYEQCAMDLYYFLQMGAQSGKKGVVVDGVDMDARGCRLLAGVHRRGAVDDVGDAAKGLDDLLQRRPVELAGRVEVEIELIGLDC</sequence>
<dbReference type="EMBL" id="QEFC01001463">
    <property type="protein sequence ID" value="KAE9457743.1"/>
    <property type="molecule type" value="Genomic_DNA"/>
</dbReference>
<dbReference type="GO" id="GO:0005737">
    <property type="term" value="C:cytoplasm"/>
    <property type="evidence" value="ECO:0007669"/>
    <property type="project" value="UniProtKB-SubCell"/>
</dbReference>
<dbReference type="PANTHER" id="PTHR22999:SF28">
    <property type="entry name" value="PHOX (PX) DOMAIN-CONTAINING PROTEIN"/>
    <property type="match status" value="1"/>
</dbReference>
<feature type="compositionally biased region" description="Polar residues" evidence="3">
    <location>
        <begin position="65"/>
        <end position="82"/>
    </location>
</feature>
<feature type="non-terminal residue" evidence="5">
    <location>
        <position position="1"/>
    </location>
</feature>
<accession>A0A6A4LEP8</accession>
<dbReference type="Proteomes" id="UP000428333">
    <property type="component" value="Linkage Group LG06"/>
</dbReference>
<name>A0A6A4LEP8_9ERIC</name>
<proteinExistence type="predicted"/>
<keyword evidence="6" id="KW-1185">Reference proteome</keyword>
<evidence type="ECO:0000256" key="2">
    <source>
        <dbReference type="ARBA" id="ARBA00022490"/>
    </source>
</evidence>